<proteinExistence type="predicted"/>
<evidence type="ECO:0000313" key="5">
    <source>
        <dbReference type="Proteomes" id="UP000184225"/>
    </source>
</evidence>
<dbReference type="InterPro" id="IPR036249">
    <property type="entry name" value="Thioredoxin-like_sf"/>
</dbReference>
<organism evidence="4 5">
    <name type="scientific">Mesonia phycicola</name>
    <dbReference type="NCBI Taxonomy" id="579105"/>
    <lineage>
        <taxon>Bacteria</taxon>
        <taxon>Pseudomonadati</taxon>
        <taxon>Bacteroidota</taxon>
        <taxon>Flavobacteriia</taxon>
        <taxon>Flavobacteriales</taxon>
        <taxon>Flavobacteriaceae</taxon>
        <taxon>Mesonia</taxon>
    </lineage>
</organism>
<sequence>MEQVINKDKTKFMKFIYLFISVLVLVGCQNKKNRELTLEEIEVPTYNFEEFKKEIAIEEGKVYVINFWATWCAPCVEELPFFLELDKKEDIEVVLVSLDMPSMKETQLKPFIIKKNVTSKVVLLDDLRSSIWMPEVDENWDGAIPATLLINGGKKAFYARRFEDMNDLLSVVNKIKN</sequence>
<dbReference type="PROSITE" id="PS00194">
    <property type="entry name" value="THIOREDOXIN_1"/>
    <property type="match status" value="1"/>
</dbReference>
<dbReference type="SUPFAM" id="SSF52833">
    <property type="entry name" value="Thioredoxin-like"/>
    <property type="match status" value="1"/>
</dbReference>
<keyword evidence="2" id="KW-0812">Transmembrane</keyword>
<keyword evidence="4" id="KW-0413">Isomerase</keyword>
<protein>
    <submittedName>
        <fullName evidence="4">Thiol-disulfide isomerase or thioredoxin</fullName>
    </submittedName>
</protein>
<dbReference type="PANTHER" id="PTHR42852">
    <property type="entry name" value="THIOL:DISULFIDE INTERCHANGE PROTEIN DSBE"/>
    <property type="match status" value="1"/>
</dbReference>
<keyword evidence="1" id="KW-0676">Redox-active center</keyword>
<accession>A0A1M6AD37</accession>
<dbReference type="Pfam" id="PF00578">
    <property type="entry name" value="AhpC-TSA"/>
    <property type="match status" value="1"/>
</dbReference>
<dbReference type="Proteomes" id="UP000184225">
    <property type="component" value="Unassembled WGS sequence"/>
</dbReference>
<keyword evidence="2" id="KW-0472">Membrane</keyword>
<dbReference type="Gene3D" id="3.40.30.10">
    <property type="entry name" value="Glutaredoxin"/>
    <property type="match status" value="1"/>
</dbReference>
<evidence type="ECO:0000313" key="4">
    <source>
        <dbReference type="EMBL" id="SHI34372.1"/>
    </source>
</evidence>
<dbReference type="CDD" id="cd02966">
    <property type="entry name" value="TlpA_like_family"/>
    <property type="match status" value="1"/>
</dbReference>
<feature type="transmembrane region" description="Helical" evidence="2">
    <location>
        <begin position="12"/>
        <end position="28"/>
    </location>
</feature>
<dbReference type="EMBL" id="FQYY01000001">
    <property type="protein sequence ID" value="SHI34372.1"/>
    <property type="molecule type" value="Genomic_DNA"/>
</dbReference>
<dbReference type="GO" id="GO:0016853">
    <property type="term" value="F:isomerase activity"/>
    <property type="evidence" value="ECO:0007669"/>
    <property type="project" value="UniProtKB-KW"/>
</dbReference>
<dbReference type="GO" id="GO:0016209">
    <property type="term" value="F:antioxidant activity"/>
    <property type="evidence" value="ECO:0007669"/>
    <property type="project" value="InterPro"/>
</dbReference>
<gene>
    <name evidence="4" type="ORF">SAMN04488096_101208</name>
</gene>
<dbReference type="GO" id="GO:0016491">
    <property type="term" value="F:oxidoreductase activity"/>
    <property type="evidence" value="ECO:0007669"/>
    <property type="project" value="InterPro"/>
</dbReference>
<dbReference type="InterPro" id="IPR050553">
    <property type="entry name" value="Thioredoxin_ResA/DsbE_sf"/>
</dbReference>
<dbReference type="PROSITE" id="PS51352">
    <property type="entry name" value="THIOREDOXIN_2"/>
    <property type="match status" value="1"/>
</dbReference>
<name>A0A1M6AD37_9FLAO</name>
<dbReference type="InterPro" id="IPR013766">
    <property type="entry name" value="Thioredoxin_domain"/>
</dbReference>
<keyword evidence="2" id="KW-1133">Transmembrane helix</keyword>
<evidence type="ECO:0000256" key="1">
    <source>
        <dbReference type="ARBA" id="ARBA00023284"/>
    </source>
</evidence>
<reference evidence="4 5" key="1">
    <citation type="submission" date="2016-11" db="EMBL/GenBank/DDBJ databases">
        <authorList>
            <person name="Jaros S."/>
            <person name="Januszkiewicz K."/>
            <person name="Wedrychowicz H."/>
        </authorList>
    </citation>
    <scope>NUCLEOTIDE SEQUENCE [LARGE SCALE GENOMIC DNA]</scope>
    <source>
        <strain evidence="4 5">DSM 21425</strain>
    </source>
</reference>
<feature type="domain" description="Thioredoxin" evidence="3">
    <location>
        <begin position="27"/>
        <end position="177"/>
    </location>
</feature>
<dbReference type="STRING" id="579105.SAMN04488096_101208"/>
<dbReference type="InterPro" id="IPR017937">
    <property type="entry name" value="Thioredoxin_CS"/>
</dbReference>
<keyword evidence="5" id="KW-1185">Reference proteome</keyword>
<dbReference type="AlphaFoldDB" id="A0A1M6AD37"/>
<dbReference type="PROSITE" id="PS51257">
    <property type="entry name" value="PROKAR_LIPOPROTEIN"/>
    <property type="match status" value="1"/>
</dbReference>
<dbReference type="InterPro" id="IPR000866">
    <property type="entry name" value="AhpC/TSA"/>
</dbReference>
<dbReference type="PANTHER" id="PTHR42852:SF13">
    <property type="entry name" value="PROTEIN DIPZ"/>
    <property type="match status" value="1"/>
</dbReference>
<evidence type="ECO:0000256" key="2">
    <source>
        <dbReference type="SAM" id="Phobius"/>
    </source>
</evidence>
<evidence type="ECO:0000259" key="3">
    <source>
        <dbReference type="PROSITE" id="PS51352"/>
    </source>
</evidence>